<dbReference type="SUPFAM" id="SSF103515">
    <property type="entry name" value="Autotransporter"/>
    <property type="match status" value="1"/>
</dbReference>
<evidence type="ECO:0000313" key="3">
    <source>
        <dbReference type="EMBL" id="MDZ8118801.1"/>
    </source>
</evidence>
<feature type="region of interest" description="Disordered" evidence="1">
    <location>
        <begin position="367"/>
        <end position="403"/>
    </location>
</feature>
<proteinExistence type="predicted"/>
<dbReference type="EMBL" id="JARVCO010000010">
    <property type="protein sequence ID" value="MDZ8118801.1"/>
    <property type="molecule type" value="Genomic_DNA"/>
</dbReference>
<name>A0ABU5MXK1_9BACT</name>
<evidence type="ECO:0000259" key="2">
    <source>
        <dbReference type="PROSITE" id="PS51208"/>
    </source>
</evidence>
<reference evidence="3 4" key="1">
    <citation type="journal article" date="2024" name="Appl. Environ. Microbiol.">
        <title>Pontiella agarivorans sp. nov., a novel marine anaerobic bacterium capable of degrading macroalgal polysaccharides and fixing nitrogen.</title>
        <authorList>
            <person name="Liu N."/>
            <person name="Kivenson V."/>
            <person name="Peng X."/>
            <person name="Cui Z."/>
            <person name="Lankiewicz T.S."/>
            <person name="Gosselin K.M."/>
            <person name="English C.J."/>
            <person name="Blair E.M."/>
            <person name="O'Malley M.A."/>
            <person name="Valentine D.L."/>
        </authorList>
    </citation>
    <scope>NUCLEOTIDE SEQUENCE [LARGE SCALE GENOMIC DNA]</scope>
    <source>
        <strain evidence="3 4">NLcol2</strain>
    </source>
</reference>
<feature type="compositionally biased region" description="Gly residues" evidence="1">
    <location>
        <begin position="446"/>
        <end position="455"/>
    </location>
</feature>
<organism evidence="3 4">
    <name type="scientific">Pontiella agarivorans</name>
    <dbReference type="NCBI Taxonomy" id="3038953"/>
    <lineage>
        <taxon>Bacteria</taxon>
        <taxon>Pseudomonadati</taxon>
        <taxon>Kiritimatiellota</taxon>
        <taxon>Kiritimatiellia</taxon>
        <taxon>Kiritimatiellales</taxon>
        <taxon>Pontiellaceae</taxon>
        <taxon>Pontiella</taxon>
    </lineage>
</organism>
<dbReference type="Proteomes" id="UP001290861">
    <property type="component" value="Unassembled WGS sequence"/>
</dbReference>
<accession>A0ABU5MXK1</accession>
<evidence type="ECO:0000256" key="1">
    <source>
        <dbReference type="SAM" id="MobiDB-lite"/>
    </source>
</evidence>
<feature type="compositionally biased region" description="Gly residues" evidence="1">
    <location>
        <begin position="499"/>
        <end position="508"/>
    </location>
</feature>
<feature type="compositionally biased region" description="Low complexity" evidence="1">
    <location>
        <begin position="2186"/>
        <end position="2213"/>
    </location>
</feature>
<protein>
    <recommendedName>
        <fullName evidence="2">Autotransporter domain-containing protein</fullName>
    </recommendedName>
</protein>
<feature type="region of interest" description="Disordered" evidence="1">
    <location>
        <begin position="273"/>
        <end position="292"/>
    </location>
</feature>
<feature type="compositionally biased region" description="Gly residues" evidence="1">
    <location>
        <begin position="427"/>
        <end position="438"/>
    </location>
</feature>
<feature type="region of interest" description="Disordered" evidence="1">
    <location>
        <begin position="422"/>
        <end position="461"/>
    </location>
</feature>
<feature type="compositionally biased region" description="Gly residues" evidence="1">
    <location>
        <begin position="127"/>
        <end position="137"/>
    </location>
</feature>
<feature type="domain" description="Autotransporter" evidence="2">
    <location>
        <begin position="2230"/>
        <end position="2509"/>
    </location>
</feature>
<dbReference type="SMART" id="SM00869">
    <property type="entry name" value="Autotransporter"/>
    <property type="match status" value="1"/>
</dbReference>
<keyword evidence="4" id="KW-1185">Reference proteome</keyword>
<dbReference type="RefSeq" id="WP_322608598.1">
    <property type="nucleotide sequence ID" value="NZ_JARVCO010000010.1"/>
</dbReference>
<dbReference type="InterPro" id="IPR005546">
    <property type="entry name" value="Autotransporte_beta"/>
</dbReference>
<feature type="compositionally biased region" description="Basic and acidic residues" evidence="1">
    <location>
        <begin position="697"/>
        <end position="708"/>
    </location>
</feature>
<gene>
    <name evidence="3" type="ORF">P9H32_09190</name>
</gene>
<feature type="compositionally biased region" description="Gly residues" evidence="1">
    <location>
        <begin position="378"/>
        <end position="403"/>
    </location>
</feature>
<sequence>MKAHDAHPAIRLFVLTAVLPLVFIPVLQAVPDEPIITNGIAYFEGNQSCGMVWTASTAVPSIVVSNLTADITPSNGTTGIILDDNKESVALSMMYHSNDYIIRTEGNSAMGIMADSGAPQGTDRGTASGGNDGVSGGTGGSADKVSAFIIGAIQTAGTNSLGVLGMSTGGRGGKGGNGGEGFLDDGAGGNGGTGGNGGSVIITGQIAVATSGSISHGIMGLSQGGDGGSGGHGYEDAGGKGGTGGVGGMVSIIGGGLIETSGDGASGIYARSAGGQGGKGEQGHGNADGGNGGYGGHAGSVVVTSTWNIATSGAGSSGIMAISSGGAGGRGESNGSDVGYHAGRGGTGGNAGSVWVTGSGTIETRGTHSSGINALSAGGSGGRGSAGFQSGDGGRGGAGGAGGTVTVNGSWTIDTVSSGSHGISAGSLGGDGNDGGNGKSDSADDGNGGSGGTGANAGDAAVSGNTEIRTQGDGAFGVLVKSVGGRGGNAGEAYEDSGGRGGNGGQGGSSFFSGSGSIETAGNGAYGIYALSSGGLGGRGGEGHGNAHGGDGGHGGSAGNVVMTSNCHIATAGSNSTCILAESIGGAGGSGHSNGKDVGYHSGDGGSGGNAGSIDLTGFGYLETEGTNGAGILAKSKGGAGAKGAGGFQSGNGGTGGSGGAGAEVRMNGNWNVTTWAVASHGISASSLGGQGGDGGGSDKDWLDDGKGADGGLGGNSGNVSVSGKISIATSGEGAYGLLALSEAGNGGNGGTTYDNKDVGGKGRVGGDSGMVTITGSGRVATSGHNSKGLIAVSRAGRGGDGGDGKDWADGGNGAAGGDADAVLVDGNWLISTRGTNSAGISANSFGGSGGTAGAGGWDLFADDGAGGGSGDGANVAVFFKGEIETQGKDSHGIFAQSIGGFGGNAPEEPDEIILISLPAFSGSGGSAGGGGNVNIENYGKILTYGTGSHALFAQSIGGGGGSGIAEEFEFFWGAITIHQDAPQGGNGGRIAISNGGVLQTTNHNSRGIFAQSVGGGGGNVTDSFSLFSNLGGTGGAGGDGGTVSVTNFGRIATAGNNSEAVFAQSIGGGGGTGGGSAAVGWWGSLAIGGTGGKGGDASTVDIQNILDGVISTTGEGSFGIFAQSVGGGGGQGGYATSVSAGNGGSLAVAIGGRGGEGGDGGAVNVDNAASVMTYGNNAHAIIAQSGGGGGGSGGQSIAASVSDKVAGSWSMGGAGEKGGDAGTVTVNSSGSVITDGTHSYGILAQSVGGGGGDGGTSIAGSGAVNGAVAVSIGGLGGPGGFGGNVYVTNSGEIITRSSKKGEVSNFSSNLGPDEVESPMGSAGIFAQSIGGGGGNGGMAFSGTISGGGKSIGLSTAFGGKGGTGNSAGDVMLLNAGCIETSGINSPAIMAQSIGGGGGNGGSAYSFGLTVPITDKAFNLGISSAVGGQGGEGGIGGRVNVMNDGEMTTRGDDSQGIFAQSIGGGGGNGGSSLALSLGLNFTAAGKQLLLTRSLGGEGGEGNYGGSVSVDNNGNILTLGDMSDGILAQSIGGGGGNGGDAQAISLNLGWQSISPVGSPTSILKGDWMVGGDGGSGSHGGVVAVTNRESVQTEGIKSRAIFAQSIGGGGGDGGNGIRSLGPILDAAKFILDTTPYWQNLSFVVGGNGGSSGNAGAVNVWNSGDLVTSNYASPAILAQSVGGGGGIAQDFYKVESTGSGGSAEAGALGKVGIGGAGGSAGDGDRVDVFNSGDIHTGDDESHGIFAQSVGGGGGIAGNVSRVIDDDMWLVGGLDVGLGLDWARDGGCGGNGGNVTITNLGHIETHGIRSFGIFAQSVGGGGGLAGGKSLLADGISYITDFFSGSVGGYGDSGYVRVMNSGDVITYGEASDAIFVQSVGGTNENGKAKGQGEIVQIELMGSAMAFGTNANGVFAQSTGVNGGTNITISISDGVVQGGYGTGTGVHISGGLSNTLANYGVIYTMNGATGTAVKGEAFDESIFNAGEIIGSVDLGGGKNNFYNRESGTFNSGSVINLGAGNLLVNAGTLSPAGVTTLLTGDYMQTTSGVLRFDVNGSAGSDQLVVDGTATLDGTIWIVNGGGVFTNGMMFDVLISSNDLVDTFSHTNLPPAKPLLFFGLEQESDRIRVTSTVDRFKSVAKNPLEKRMGRLLDALIPTAPGDLLDVMAAFQKADSAQYQRAFESLSPAAHGSSSQAAISSARQASGGVRSRMSRVSRGPGAQPTGVNGPDIGDLRTADGRPTGFWMGAIGVLGDQSEKDGYSGYEFTTGGFELGYDRIFESKTILGVSIGYANTGVDLDNDGGDSTIRSIGGTVYGARQADAWYFEGILGYGNQRFDSDRNVTVGTMNEVARSEHDGDLFSLAGKVRYDIDREKWTFSPLVSLYWFHLDEDGFSETGAPGANLMVNSRSSDALLSELGARAMLTILSGEREWKPFLKLSWLHDFDIGDQSLTAAFEGAPNAPFSIEGPEPDNDGLLIGTGFYFMGADRFSAGLGYEAELRKSFNAQYLWGELRFAF</sequence>
<dbReference type="Gene3D" id="2.40.128.130">
    <property type="entry name" value="Autotransporter beta-domain"/>
    <property type="match status" value="1"/>
</dbReference>
<feature type="region of interest" description="Disordered" evidence="1">
    <location>
        <begin position="490"/>
        <end position="511"/>
    </location>
</feature>
<feature type="region of interest" description="Disordered" evidence="1">
    <location>
        <begin position="114"/>
        <end position="137"/>
    </location>
</feature>
<evidence type="ECO:0000313" key="4">
    <source>
        <dbReference type="Proteomes" id="UP001290861"/>
    </source>
</evidence>
<comment type="caution">
    <text evidence="3">The sequence shown here is derived from an EMBL/GenBank/DDBJ whole genome shotgun (WGS) entry which is preliminary data.</text>
</comment>
<dbReference type="PROSITE" id="PS51208">
    <property type="entry name" value="AUTOTRANSPORTER"/>
    <property type="match status" value="1"/>
</dbReference>
<dbReference type="InterPro" id="IPR036709">
    <property type="entry name" value="Autotransporte_beta_dom_sf"/>
</dbReference>
<feature type="region of interest" description="Disordered" evidence="1">
    <location>
        <begin position="2186"/>
        <end position="2226"/>
    </location>
</feature>
<feature type="region of interest" description="Disordered" evidence="1">
    <location>
        <begin position="686"/>
        <end position="716"/>
    </location>
</feature>